<protein>
    <submittedName>
        <fullName evidence="1">Uncharacterized protein</fullName>
    </submittedName>
</protein>
<proteinExistence type="predicted"/>
<dbReference type="Gramene" id="rna-AYBTSS11_LOCUS10856">
    <property type="protein sequence ID" value="CAJ1942475.1"/>
    <property type="gene ID" value="gene-AYBTSS11_LOCUS10856"/>
</dbReference>
<organism evidence="1 2">
    <name type="scientific">Sphenostylis stenocarpa</name>
    <dbReference type="NCBI Taxonomy" id="92480"/>
    <lineage>
        <taxon>Eukaryota</taxon>
        <taxon>Viridiplantae</taxon>
        <taxon>Streptophyta</taxon>
        <taxon>Embryophyta</taxon>
        <taxon>Tracheophyta</taxon>
        <taxon>Spermatophyta</taxon>
        <taxon>Magnoliopsida</taxon>
        <taxon>eudicotyledons</taxon>
        <taxon>Gunneridae</taxon>
        <taxon>Pentapetalae</taxon>
        <taxon>rosids</taxon>
        <taxon>fabids</taxon>
        <taxon>Fabales</taxon>
        <taxon>Fabaceae</taxon>
        <taxon>Papilionoideae</taxon>
        <taxon>50 kb inversion clade</taxon>
        <taxon>NPAAA clade</taxon>
        <taxon>indigoferoid/millettioid clade</taxon>
        <taxon>Phaseoleae</taxon>
        <taxon>Sphenostylis</taxon>
    </lineage>
</organism>
<name>A0AA86V913_9FABA</name>
<evidence type="ECO:0000313" key="1">
    <source>
        <dbReference type="EMBL" id="CAJ1942475.1"/>
    </source>
</evidence>
<accession>A0AA86V913</accession>
<gene>
    <name evidence="1" type="ORF">AYBTSS11_LOCUS10856</name>
</gene>
<reference evidence="1" key="1">
    <citation type="submission" date="2023-10" db="EMBL/GenBank/DDBJ databases">
        <authorList>
            <person name="Domelevo Entfellner J.-B."/>
        </authorList>
    </citation>
    <scope>NUCLEOTIDE SEQUENCE</scope>
</reference>
<dbReference type="AlphaFoldDB" id="A0AA86V913"/>
<dbReference type="EMBL" id="OY731400">
    <property type="protein sequence ID" value="CAJ1942475.1"/>
    <property type="molecule type" value="Genomic_DNA"/>
</dbReference>
<dbReference type="Proteomes" id="UP001189624">
    <property type="component" value="Chromosome 3"/>
</dbReference>
<keyword evidence="2" id="KW-1185">Reference proteome</keyword>
<evidence type="ECO:0000313" key="2">
    <source>
        <dbReference type="Proteomes" id="UP001189624"/>
    </source>
</evidence>
<sequence length="88" mass="9665">MSSHDSDKMKFKVSEFEASAASQLVTELRGAFASAKTSNYQWRVSQLKALAKLVADHEPLECPLRGGFGLSTNGLRGTFNIECLENLE</sequence>